<accession>A0ACB8RB30</accession>
<comment type="caution">
    <text evidence="1">The sequence shown here is derived from an EMBL/GenBank/DDBJ whole genome shotgun (WGS) entry which is preliminary data.</text>
</comment>
<organism evidence="1 2">
    <name type="scientific">Auriscalpium vulgare</name>
    <dbReference type="NCBI Taxonomy" id="40419"/>
    <lineage>
        <taxon>Eukaryota</taxon>
        <taxon>Fungi</taxon>
        <taxon>Dikarya</taxon>
        <taxon>Basidiomycota</taxon>
        <taxon>Agaricomycotina</taxon>
        <taxon>Agaricomycetes</taxon>
        <taxon>Russulales</taxon>
        <taxon>Auriscalpiaceae</taxon>
        <taxon>Auriscalpium</taxon>
    </lineage>
</organism>
<protein>
    <submittedName>
        <fullName evidence="1">Uncharacterized protein</fullName>
    </submittedName>
</protein>
<reference evidence="1" key="2">
    <citation type="journal article" date="2022" name="New Phytol.">
        <title>Evolutionary transition to the ectomycorrhizal habit in the genomes of a hyperdiverse lineage of mushroom-forming fungi.</title>
        <authorList>
            <person name="Looney B."/>
            <person name="Miyauchi S."/>
            <person name="Morin E."/>
            <person name="Drula E."/>
            <person name="Courty P.E."/>
            <person name="Kohler A."/>
            <person name="Kuo A."/>
            <person name="LaButti K."/>
            <person name="Pangilinan J."/>
            <person name="Lipzen A."/>
            <person name="Riley R."/>
            <person name="Andreopoulos W."/>
            <person name="He G."/>
            <person name="Johnson J."/>
            <person name="Nolan M."/>
            <person name="Tritt A."/>
            <person name="Barry K.W."/>
            <person name="Grigoriev I.V."/>
            <person name="Nagy L.G."/>
            <person name="Hibbett D."/>
            <person name="Henrissat B."/>
            <person name="Matheny P.B."/>
            <person name="Labbe J."/>
            <person name="Martin F.M."/>
        </authorList>
    </citation>
    <scope>NUCLEOTIDE SEQUENCE</scope>
    <source>
        <strain evidence="1">FP105234-sp</strain>
    </source>
</reference>
<proteinExistence type="predicted"/>
<dbReference type="EMBL" id="MU276163">
    <property type="protein sequence ID" value="KAI0040851.1"/>
    <property type="molecule type" value="Genomic_DNA"/>
</dbReference>
<gene>
    <name evidence="1" type="ORF">FA95DRAFT_1502228</name>
</gene>
<dbReference type="Proteomes" id="UP000814033">
    <property type="component" value="Unassembled WGS sequence"/>
</dbReference>
<reference evidence="1" key="1">
    <citation type="submission" date="2021-02" db="EMBL/GenBank/DDBJ databases">
        <authorList>
            <consortium name="DOE Joint Genome Institute"/>
            <person name="Ahrendt S."/>
            <person name="Looney B.P."/>
            <person name="Miyauchi S."/>
            <person name="Morin E."/>
            <person name="Drula E."/>
            <person name="Courty P.E."/>
            <person name="Chicoki N."/>
            <person name="Fauchery L."/>
            <person name="Kohler A."/>
            <person name="Kuo A."/>
            <person name="Labutti K."/>
            <person name="Pangilinan J."/>
            <person name="Lipzen A."/>
            <person name="Riley R."/>
            <person name="Andreopoulos W."/>
            <person name="He G."/>
            <person name="Johnson J."/>
            <person name="Barry K.W."/>
            <person name="Grigoriev I.V."/>
            <person name="Nagy L."/>
            <person name="Hibbett D."/>
            <person name="Henrissat B."/>
            <person name="Matheny P.B."/>
            <person name="Labbe J."/>
            <person name="Martin F."/>
        </authorList>
    </citation>
    <scope>NUCLEOTIDE SEQUENCE</scope>
    <source>
        <strain evidence="1">FP105234-sp</strain>
    </source>
</reference>
<keyword evidence="2" id="KW-1185">Reference proteome</keyword>
<sequence length="330" mass="36871">MGFADFPWNGRYGIVRLKPRPHSFLVNRDTYAILDVEERIIAVLLGPPADDEDRPLNDSWKAVTGRAATLFETTRKFGEKRRAFPDKLVNHRRGNFTAVSFGISYGGGQVVPGNLRHTKGRQAVVNRLRRSQDVERIAGHCSRGLALFFPQPCQGMREDLHALLQEQPELELPFKSSAYPTATANLGPQTACLDHNDCTNFPSLACSVTALGSFDAGEGGHMYFWDLGLKVRFPAGSTILLSSAGLRHGNVPVRPGERQYSFTQYCPGGLLRWVRHGMRPAGDLTPEERARLDGPEGEGWEAQLARLSKYNNLQEDREAMLAREKDLRRQ</sequence>
<evidence type="ECO:0000313" key="2">
    <source>
        <dbReference type="Proteomes" id="UP000814033"/>
    </source>
</evidence>
<evidence type="ECO:0000313" key="1">
    <source>
        <dbReference type="EMBL" id="KAI0040851.1"/>
    </source>
</evidence>
<name>A0ACB8RB30_9AGAM</name>